<accession>A0AAV5WWJ9</accession>
<dbReference type="GO" id="GO:0000139">
    <property type="term" value="C:Golgi membrane"/>
    <property type="evidence" value="ECO:0007669"/>
    <property type="project" value="InterPro"/>
</dbReference>
<name>A0AAV5WWJ9_9BILA</name>
<feature type="transmembrane region" description="Helical" evidence="1">
    <location>
        <begin position="78"/>
        <end position="101"/>
    </location>
</feature>
<protein>
    <recommendedName>
        <fullName evidence="2">CWH43-like N-terminal domain-containing protein</fullName>
    </recommendedName>
</protein>
<dbReference type="InterPro" id="IPR019402">
    <property type="entry name" value="CWH43_N"/>
</dbReference>
<evidence type="ECO:0000313" key="4">
    <source>
        <dbReference type="Proteomes" id="UP001432322"/>
    </source>
</evidence>
<dbReference type="AlphaFoldDB" id="A0AAV5WWJ9"/>
<feature type="transmembrane region" description="Helical" evidence="1">
    <location>
        <begin position="113"/>
        <end position="133"/>
    </location>
</feature>
<evidence type="ECO:0000313" key="3">
    <source>
        <dbReference type="EMBL" id="GMT35024.1"/>
    </source>
</evidence>
<keyword evidence="1" id="KW-0812">Transmembrane</keyword>
<reference evidence="3" key="1">
    <citation type="submission" date="2023-10" db="EMBL/GenBank/DDBJ databases">
        <title>Genome assembly of Pristionchus species.</title>
        <authorList>
            <person name="Yoshida K."/>
            <person name="Sommer R.J."/>
        </authorList>
    </citation>
    <scope>NUCLEOTIDE SEQUENCE</scope>
    <source>
        <strain evidence="3">RS5133</strain>
    </source>
</reference>
<proteinExistence type="predicted"/>
<feature type="non-terminal residue" evidence="3">
    <location>
        <position position="236"/>
    </location>
</feature>
<dbReference type="Proteomes" id="UP001432322">
    <property type="component" value="Unassembled WGS sequence"/>
</dbReference>
<dbReference type="PANTHER" id="PTHR12892">
    <property type="entry name" value="FGF RECEPTOR ACTIVATING PROTEIN 1"/>
    <property type="match status" value="1"/>
</dbReference>
<dbReference type="Pfam" id="PF10277">
    <property type="entry name" value="Frag1"/>
    <property type="match status" value="1"/>
</dbReference>
<keyword evidence="1" id="KW-1133">Transmembrane helix</keyword>
<sequence>FPAIICYFCVGSTLIMQRDIISNYTLAACPNVKSGLPPISYSIGVWEPQKQIWMFALMLHIPARLLLIMMVPQQWHSLFWRFVQTFSVSLELLSLILVTIFHVDSILGFKAHAAFFGIWWGASIWGMSIVIYLQRLNGLRDTDPVIKVTWWIKVAIMVIFFYVSVAASIAYPISQRYCNLLAFIIFCACEYLVVGLNAGFWAVALFEFEKEFDGFQVTSVRKNKQILSTGTETPTE</sequence>
<keyword evidence="1" id="KW-0472">Membrane</keyword>
<comment type="caution">
    <text evidence="3">The sequence shown here is derived from an EMBL/GenBank/DDBJ whole genome shotgun (WGS) entry which is preliminary data.</text>
</comment>
<feature type="domain" description="CWH43-like N-terminal" evidence="2">
    <location>
        <begin position="3"/>
        <end position="210"/>
    </location>
</feature>
<feature type="transmembrane region" description="Helical" evidence="1">
    <location>
        <begin position="154"/>
        <end position="174"/>
    </location>
</feature>
<dbReference type="GO" id="GO:0005789">
    <property type="term" value="C:endoplasmic reticulum membrane"/>
    <property type="evidence" value="ECO:0007669"/>
    <property type="project" value="TreeGrafter"/>
</dbReference>
<keyword evidence="4" id="KW-1185">Reference proteome</keyword>
<dbReference type="InterPro" id="IPR039545">
    <property type="entry name" value="PGAP2"/>
</dbReference>
<dbReference type="PANTHER" id="PTHR12892:SF15">
    <property type="entry name" value="POST-GPI ATTACHMENT TO PROTEINS FACTOR 2-LIKE"/>
    <property type="match status" value="1"/>
</dbReference>
<feature type="transmembrane region" description="Helical" evidence="1">
    <location>
        <begin position="180"/>
        <end position="206"/>
    </location>
</feature>
<dbReference type="EMBL" id="BTSY01000007">
    <property type="protein sequence ID" value="GMT35024.1"/>
    <property type="molecule type" value="Genomic_DNA"/>
</dbReference>
<gene>
    <name evidence="3" type="ORF">PFISCL1PPCAC_26321</name>
</gene>
<evidence type="ECO:0000259" key="2">
    <source>
        <dbReference type="Pfam" id="PF10277"/>
    </source>
</evidence>
<evidence type="ECO:0000256" key="1">
    <source>
        <dbReference type="SAM" id="Phobius"/>
    </source>
</evidence>
<dbReference type="GO" id="GO:0006506">
    <property type="term" value="P:GPI anchor biosynthetic process"/>
    <property type="evidence" value="ECO:0007669"/>
    <property type="project" value="TreeGrafter"/>
</dbReference>
<feature type="non-terminal residue" evidence="3">
    <location>
        <position position="1"/>
    </location>
</feature>
<feature type="transmembrane region" description="Helical" evidence="1">
    <location>
        <begin position="51"/>
        <end position="71"/>
    </location>
</feature>
<organism evidence="3 4">
    <name type="scientific">Pristionchus fissidentatus</name>
    <dbReference type="NCBI Taxonomy" id="1538716"/>
    <lineage>
        <taxon>Eukaryota</taxon>
        <taxon>Metazoa</taxon>
        <taxon>Ecdysozoa</taxon>
        <taxon>Nematoda</taxon>
        <taxon>Chromadorea</taxon>
        <taxon>Rhabditida</taxon>
        <taxon>Rhabditina</taxon>
        <taxon>Diplogasteromorpha</taxon>
        <taxon>Diplogasteroidea</taxon>
        <taxon>Neodiplogasteridae</taxon>
        <taxon>Pristionchus</taxon>
    </lineage>
</organism>